<evidence type="ECO:0000256" key="1">
    <source>
        <dbReference type="SAM" id="Phobius"/>
    </source>
</evidence>
<name>A0A5C1A783_9BACT</name>
<dbReference type="Proteomes" id="UP000324974">
    <property type="component" value="Chromosome"/>
</dbReference>
<feature type="transmembrane region" description="Helical" evidence="1">
    <location>
        <begin position="7"/>
        <end position="27"/>
    </location>
</feature>
<proteinExistence type="predicted"/>
<dbReference type="EMBL" id="CP042425">
    <property type="protein sequence ID" value="QEL14057.1"/>
    <property type="molecule type" value="Genomic_DNA"/>
</dbReference>
<organism evidence="2 3">
    <name type="scientific">Limnoglobus roseus</name>
    <dbReference type="NCBI Taxonomy" id="2598579"/>
    <lineage>
        <taxon>Bacteria</taxon>
        <taxon>Pseudomonadati</taxon>
        <taxon>Planctomycetota</taxon>
        <taxon>Planctomycetia</taxon>
        <taxon>Gemmatales</taxon>
        <taxon>Gemmataceae</taxon>
        <taxon>Limnoglobus</taxon>
    </lineage>
</organism>
<reference evidence="3" key="1">
    <citation type="submission" date="2019-08" db="EMBL/GenBank/DDBJ databases">
        <title>Limnoglobus roseus gen. nov., sp. nov., a novel freshwater planctomycete with a giant genome from the family Gemmataceae.</title>
        <authorList>
            <person name="Kulichevskaya I.S."/>
            <person name="Naumoff D.G."/>
            <person name="Miroshnikov K."/>
            <person name="Ivanova A."/>
            <person name="Philippov D.A."/>
            <person name="Hakobyan A."/>
            <person name="Rijpstra I.C."/>
            <person name="Sinninghe Damste J.S."/>
            <person name="Liesack W."/>
            <person name="Dedysh S.N."/>
        </authorList>
    </citation>
    <scope>NUCLEOTIDE SEQUENCE [LARGE SCALE GENOMIC DNA]</scope>
    <source>
        <strain evidence="3">PX52</strain>
    </source>
</reference>
<keyword evidence="3" id="KW-1185">Reference proteome</keyword>
<feature type="transmembrane region" description="Helical" evidence="1">
    <location>
        <begin position="243"/>
        <end position="264"/>
    </location>
</feature>
<protein>
    <submittedName>
        <fullName evidence="2">Uncharacterized protein</fullName>
    </submittedName>
</protein>
<evidence type="ECO:0000313" key="3">
    <source>
        <dbReference type="Proteomes" id="UP000324974"/>
    </source>
</evidence>
<keyword evidence="1" id="KW-0472">Membrane</keyword>
<accession>A0A5C1A783</accession>
<keyword evidence="1" id="KW-1133">Transmembrane helix</keyword>
<keyword evidence="1" id="KW-0812">Transmembrane</keyword>
<dbReference type="KEGG" id="lrs:PX52LOC_00920"/>
<gene>
    <name evidence="2" type="ORF">PX52LOC_00920</name>
</gene>
<evidence type="ECO:0000313" key="2">
    <source>
        <dbReference type="EMBL" id="QEL14057.1"/>
    </source>
</evidence>
<sequence length="281" mass="31115">MVGFHTAATIAPSLILWVAIYQLWAAVEELPQFLVFVFVLSLLPLAAQLGLWFCRQIWNGLSVTVTPPHPFGLALPLSLLLLIPMWPAGAWVANQVPDACETVAGEEVRTTLPTAPNRTAVFSVQVHGWGNSRAFGFNGGVVVYTGRGRPGAGPPFEDLYFDLARQRGHWTNSYTTFIPLTREVVGEYVRRSDNFPPGEAEAIADQIWDALNRYAEKRDLPPMIDHFHTGEGPRIVSYAPTSISFLFSCALALLPLAVGSWLLARRYCSRALTLERERLPV</sequence>
<feature type="transmembrane region" description="Helical" evidence="1">
    <location>
        <begin position="33"/>
        <end position="53"/>
    </location>
</feature>
<feature type="transmembrane region" description="Helical" evidence="1">
    <location>
        <begin position="73"/>
        <end position="93"/>
    </location>
</feature>
<dbReference type="AlphaFoldDB" id="A0A5C1A783"/>